<name>A0ACB8UFD7_9APHY</name>
<evidence type="ECO:0000313" key="2">
    <source>
        <dbReference type="Proteomes" id="UP001055072"/>
    </source>
</evidence>
<dbReference type="EMBL" id="MU274902">
    <property type="protein sequence ID" value="KAI0093000.1"/>
    <property type="molecule type" value="Genomic_DNA"/>
</dbReference>
<protein>
    <submittedName>
        <fullName evidence="1">Kinase-like domain-containing protein</fullName>
    </submittedName>
</protein>
<organism evidence="1 2">
    <name type="scientific">Irpex rosettiformis</name>
    <dbReference type="NCBI Taxonomy" id="378272"/>
    <lineage>
        <taxon>Eukaryota</taxon>
        <taxon>Fungi</taxon>
        <taxon>Dikarya</taxon>
        <taxon>Basidiomycota</taxon>
        <taxon>Agaricomycotina</taxon>
        <taxon>Agaricomycetes</taxon>
        <taxon>Polyporales</taxon>
        <taxon>Irpicaceae</taxon>
        <taxon>Irpex</taxon>
    </lineage>
</organism>
<reference evidence="1" key="1">
    <citation type="journal article" date="2021" name="Environ. Microbiol.">
        <title>Gene family expansions and transcriptome signatures uncover fungal adaptations to wood decay.</title>
        <authorList>
            <person name="Hage H."/>
            <person name="Miyauchi S."/>
            <person name="Viragh M."/>
            <person name="Drula E."/>
            <person name="Min B."/>
            <person name="Chaduli D."/>
            <person name="Navarro D."/>
            <person name="Favel A."/>
            <person name="Norest M."/>
            <person name="Lesage-Meessen L."/>
            <person name="Balint B."/>
            <person name="Merenyi Z."/>
            <person name="de Eugenio L."/>
            <person name="Morin E."/>
            <person name="Martinez A.T."/>
            <person name="Baldrian P."/>
            <person name="Stursova M."/>
            <person name="Martinez M.J."/>
            <person name="Novotny C."/>
            <person name="Magnuson J.K."/>
            <person name="Spatafora J.W."/>
            <person name="Maurice S."/>
            <person name="Pangilinan J."/>
            <person name="Andreopoulos W."/>
            <person name="LaButti K."/>
            <person name="Hundley H."/>
            <person name="Na H."/>
            <person name="Kuo A."/>
            <person name="Barry K."/>
            <person name="Lipzen A."/>
            <person name="Henrissat B."/>
            <person name="Riley R."/>
            <person name="Ahrendt S."/>
            <person name="Nagy L.G."/>
            <person name="Grigoriev I.V."/>
            <person name="Martin F."/>
            <person name="Rosso M.N."/>
        </authorList>
    </citation>
    <scope>NUCLEOTIDE SEQUENCE</scope>
    <source>
        <strain evidence="1">CBS 384.51</strain>
    </source>
</reference>
<comment type="caution">
    <text evidence="1">The sequence shown here is derived from an EMBL/GenBank/DDBJ whole genome shotgun (WGS) entry which is preliminary data.</text>
</comment>
<keyword evidence="2" id="KW-1185">Reference proteome</keyword>
<dbReference type="Proteomes" id="UP001055072">
    <property type="component" value="Unassembled WGS sequence"/>
</dbReference>
<gene>
    <name evidence="1" type="ORF">BDY19DRAFT_401705</name>
</gene>
<sequence>MLEVQVSSPTPENNSNQGGVQSLADLSRNASVISSSSDSSSTSDLTVHTPVRPRPIRTFSSPHRPMRSKSPGSPRTPRGSRAPAYLAREMGISEEENDKPSELKPPQMPAASQPRSRNSSVNGCISAQDFDFGRILGEGSYSTVMLARHRSTGKEYAIKVLDKGHLKRNNKLATALAEKNTLVRLGAGHPGIVHLHWTFQDEWSLFFVLDLARNGEIQSRISRLGSLSLACSRYYTAQLIDALEYMHNKGVIHRDLKPENLLLDDNFRLKLTDFGTGKILSSGVERSKTWVGTAQYISPELLDSSETSKSSDLWSLGCILFQMVSGRFAFQGLSEYLTWQKIKQLDYSFPEGFDEQAKDLVQKLLVRNPAERLGAGAPGSQNDMQALRAHPFLSTIDWKTLWTSPAPPLQPGMLKKDPQPPGGTGGVQTWDDVGAAWDDLVDGGRDEDEMSWASDDGPEGFKFGGVSTGENGMRILDDAVGPLGERRPLASFPPFSNRSESPEQNGRGTPRPRSTANGTTAKVKNDTNGTSDTLVESTSGVRFKEATKLGASPSRLTPQLVEEPPDSGTEADEDRDTVAATLDDIPTAVRTQAVDVPFVTNGIRDSYSTGSATSSSDGGSPPRAAIDATLNRGRNRAQTPIQGHGTLRDDEEWSSLLMPGETVIFNTTVEKSALRRRASRLLAIAGAPRRKPRELVLTDKRLICVKHKPGRTYQLSLEFFLKAHEGQKDSKAVITSVEAKGEKEFVVLTGSKAYPFLTSSSSMATMWLKKIRETLNNSNSMHSPSKGQLPLKQNSSSPAART</sequence>
<proteinExistence type="predicted"/>
<accession>A0ACB8UFD7</accession>
<evidence type="ECO:0000313" key="1">
    <source>
        <dbReference type="EMBL" id="KAI0093000.1"/>
    </source>
</evidence>